<gene>
    <name evidence="1" type="ORF">JRO89_XS09G0055900</name>
</gene>
<reference evidence="1 2" key="1">
    <citation type="submission" date="2021-02" db="EMBL/GenBank/DDBJ databases">
        <title>Plant Genome Project.</title>
        <authorList>
            <person name="Zhang R.-G."/>
        </authorList>
    </citation>
    <scope>NUCLEOTIDE SEQUENCE [LARGE SCALE GENOMIC DNA]</scope>
    <source>
        <tissue evidence="1">Leaves</tissue>
    </source>
</reference>
<name>A0ABQ8HKK6_9ROSI</name>
<sequence length="158" mass="17717">MRSTCDRAPSLIEAVGGHRDSGARVLKELYFPHSPFLQAKIKYGSSLIWRSIIWGQELLSKGLHWRVGNGLPICAVQDKWLPRPSLFKVLALSSLPSFTLMVELQAVSGGWDQGLIRALFSPVDAKEILALSSLSSRVQDRLIWYYGNEGFFSVKYGY</sequence>
<evidence type="ECO:0000313" key="1">
    <source>
        <dbReference type="EMBL" id="KAH7564891.1"/>
    </source>
</evidence>
<keyword evidence="2" id="KW-1185">Reference proteome</keyword>
<evidence type="ECO:0000313" key="2">
    <source>
        <dbReference type="Proteomes" id="UP000827721"/>
    </source>
</evidence>
<accession>A0ABQ8HKK6</accession>
<comment type="caution">
    <text evidence="1">The sequence shown here is derived from an EMBL/GenBank/DDBJ whole genome shotgun (WGS) entry which is preliminary data.</text>
</comment>
<dbReference type="EMBL" id="JAFEMO010000009">
    <property type="protein sequence ID" value="KAH7564891.1"/>
    <property type="molecule type" value="Genomic_DNA"/>
</dbReference>
<proteinExistence type="predicted"/>
<protein>
    <submittedName>
        <fullName evidence="1">Uncharacterized protein</fullName>
    </submittedName>
</protein>
<dbReference type="Proteomes" id="UP000827721">
    <property type="component" value="Unassembled WGS sequence"/>
</dbReference>
<organism evidence="1 2">
    <name type="scientific">Xanthoceras sorbifolium</name>
    <dbReference type="NCBI Taxonomy" id="99658"/>
    <lineage>
        <taxon>Eukaryota</taxon>
        <taxon>Viridiplantae</taxon>
        <taxon>Streptophyta</taxon>
        <taxon>Embryophyta</taxon>
        <taxon>Tracheophyta</taxon>
        <taxon>Spermatophyta</taxon>
        <taxon>Magnoliopsida</taxon>
        <taxon>eudicotyledons</taxon>
        <taxon>Gunneridae</taxon>
        <taxon>Pentapetalae</taxon>
        <taxon>rosids</taxon>
        <taxon>malvids</taxon>
        <taxon>Sapindales</taxon>
        <taxon>Sapindaceae</taxon>
        <taxon>Xanthoceroideae</taxon>
        <taxon>Xanthoceras</taxon>
    </lineage>
</organism>